<protein>
    <submittedName>
        <fullName evidence="2">Uncharacterized protein</fullName>
    </submittedName>
</protein>
<evidence type="ECO:0000313" key="1">
    <source>
        <dbReference type="Proteomes" id="UP000887580"/>
    </source>
</evidence>
<sequence>MTTKDEFLFRKNEQKSFANSHIAENENQCINLNINQNLKCTPIHSHSKLYNDKQSNLSVSDNYGKNSQTWNKFPKISNLHTFNDEIRKEKLGKNWEGNTNSSTLSIYITAHENSSKAVKFDSFHDNENNLKNNKYGSIKRHEIFDTSTFFIQNPFEFQRQQNYQVPESEMCQYKASQRLLNPNEASIIVQQAGTVTEIWMFFWLLIFVVSTGVIISFTCNKGRQPPTSKKHQRQKNSNAESMKSKKHNVKDGKKGGENNKNNNVEKSRNTGSLKQQQPQSEKNVFQSSSQGDKRESEAEMDSQQQKSEQPSKKDESNKQATNTPYENWDPPRQVENKGDEVEQKSEEKIPPDDAPQKNDNETDKASTKEPKKKKKKKHKKKKAAKDSDEEEDEASTKKEKKKKHKKKKKKEKNNEDKDEEDENQSGKKKKSKKHKKKKVKKETVDEGEGGESETEIEPQKQAEPQITPQPQIPTEKQKPAEEIIPALSLKQTKTKYENVGILQNPKKGKKKGDKHNPGLMTRYNNLLISGDEAEDGKELPSQLKRFVKPPLPKIEDQPSSPLPLPSPVKMLSPAERMPRSLQLDKTQDQSKIITGIENEIVTGLPRSETQKAEKMPKKNNLDKTQDHRYNKENSPPMSLSTTQELPPVKATLQKTQTYFDVTQHDDGTTQKSSLSKLSTGIEDEVFVTGLQRTETQESESTQTLAKVASLTPIETTQCSTLGETQLTTKATQQTQSVAPLSHKSVTEEPLKTATERDQLDQNNPPILLSTKQTKKDASVKIIKKVDEAEKKKLNVEAEREAKKAAEGERLRKLRENAPKPKVLKRNSWEEKVAGGKVFRRKHEYPTMNDVVSDWESEESSENPRKDQPPGTPK</sequence>
<accession>A0AC35FRY4</accession>
<proteinExistence type="predicted"/>
<dbReference type="WBParaSite" id="PS1159_v2.g20277.t2">
    <property type="protein sequence ID" value="PS1159_v2.g20277.t2"/>
    <property type="gene ID" value="PS1159_v2.g20277"/>
</dbReference>
<organism evidence="1 2">
    <name type="scientific">Panagrolaimus sp. PS1159</name>
    <dbReference type="NCBI Taxonomy" id="55785"/>
    <lineage>
        <taxon>Eukaryota</taxon>
        <taxon>Metazoa</taxon>
        <taxon>Ecdysozoa</taxon>
        <taxon>Nematoda</taxon>
        <taxon>Chromadorea</taxon>
        <taxon>Rhabditida</taxon>
        <taxon>Tylenchina</taxon>
        <taxon>Panagrolaimomorpha</taxon>
        <taxon>Panagrolaimoidea</taxon>
        <taxon>Panagrolaimidae</taxon>
        <taxon>Panagrolaimus</taxon>
    </lineage>
</organism>
<reference evidence="2" key="1">
    <citation type="submission" date="2022-11" db="UniProtKB">
        <authorList>
            <consortium name="WormBaseParasite"/>
        </authorList>
    </citation>
    <scope>IDENTIFICATION</scope>
</reference>
<evidence type="ECO:0000313" key="2">
    <source>
        <dbReference type="WBParaSite" id="PS1159_v2.g20277.t2"/>
    </source>
</evidence>
<name>A0AC35FRY4_9BILA</name>
<dbReference type="Proteomes" id="UP000887580">
    <property type="component" value="Unplaced"/>
</dbReference>